<keyword evidence="4" id="KW-1185">Reference proteome</keyword>
<accession>A0A6A1QA93</accession>
<dbReference type="OrthoDB" id="9045962at2759"/>
<gene>
    <name evidence="3" type="ORF">E2I00_017044</name>
</gene>
<comment type="caution">
    <text evidence="3">The sequence shown here is derived from an EMBL/GenBank/DDBJ whole genome shotgun (WGS) entry which is preliminary data.</text>
</comment>
<dbReference type="GO" id="GO:0007155">
    <property type="term" value="P:cell adhesion"/>
    <property type="evidence" value="ECO:0007669"/>
    <property type="project" value="InterPro"/>
</dbReference>
<reference evidence="3 4" key="1">
    <citation type="journal article" date="2019" name="PLoS ONE">
        <title>Genomic analyses reveal an absence of contemporary introgressive admixture between fin whales and blue whales, despite known hybrids.</title>
        <authorList>
            <person name="Westbury M.V."/>
            <person name="Petersen B."/>
            <person name="Lorenzen E.D."/>
        </authorList>
    </citation>
    <scope>NUCLEOTIDE SEQUENCE [LARGE SCALE GENOMIC DNA]</scope>
    <source>
        <strain evidence="3">FinWhale-01</strain>
    </source>
</reference>
<protein>
    <recommendedName>
        <fullName evidence="5">Cadherin domain-containing protein</fullName>
    </recommendedName>
</protein>
<dbReference type="GO" id="GO:0005886">
    <property type="term" value="C:plasma membrane"/>
    <property type="evidence" value="ECO:0007669"/>
    <property type="project" value="InterPro"/>
</dbReference>
<dbReference type="PROSITE" id="PS00232">
    <property type="entry name" value="CADHERIN_1"/>
    <property type="match status" value="1"/>
</dbReference>
<evidence type="ECO:0008006" key="5">
    <source>
        <dbReference type="Google" id="ProtNLM"/>
    </source>
</evidence>
<keyword evidence="2" id="KW-0472">Membrane</keyword>
<comment type="subcellular location">
    <subcellularLocation>
        <location evidence="1">Membrane</location>
    </subcellularLocation>
</comment>
<dbReference type="Proteomes" id="UP000437017">
    <property type="component" value="Unassembled WGS sequence"/>
</dbReference>
<sequence>MLLQNPDFRSISGTFASVNEFGGDFDKSLRTGDLDHGSRQAHSALLGVAVHQDFTRPRAQDVDRKPLLPAGATPQKWMEKAGDQPLCWGRSREEGRRGSLEPEIRAFRSGEEAWMWTAGDPCPDAVTATSSRLRENQVYKASWFERPRTLTKQHWPPCGHSYRWDTGARTDDITQQFCVSEAKFYFDVANRLTGQIVDKSLVFNIRISDVNDHAPQFPEKEFNISVKENHTAGVHGGASGLPVLSAP</sequence>
<dbReference type="InterPro" id="IPR020894">
    <property type="entry name" value="Cadherin_CS"/>
</dbReference>
<dbReference type="AlphaFoldDB" id="A0A6A1QA93"/>
<name>A0A6A1QA93_BALPH</name>
<evidence type="ECO:0000313" key="3">
    <source>
        <dbReference type="EMBL" id="KAB0404597.1"/>
    </source>
</evidence>
<dbReference type="EMBL" id="SGJD01000562">
    <property type="protein sequence ID" value="KAB0404597.1"/>
    <property type="molecule type" value="Genomic_DNA"/>
</dbReference>
<proteinExistence type="predicted"/>
<evidence type="ECO:0000313" key="4">
    <source>
        <dbReference type="Proteomes" id="UP000437017"/>
    </source>
</evidence>
<evidence type="ECO:0000256" key="2">
    <source>
        <dbReference type="ARBA" id="ARBA00023136"/>
    </source>
</evidence>
<evidence type="ECO:0000256" key="1">
    <source>
        <dbReference type="ARBA" id="ARBA00004370"/>
    </source>
</evidence>
<organism evidence="3 4">
    <name type="scientific">Balaenoptera physalus</name>
    <name type="common">Fin whale</name>
    <name type="synonym">Balaena physalus</name>
    <dbReference type="NCBI Taxonomy" id="9770"/>
    <lineage>
        <taxon>Eukaryota</taxon>
        <taxon>Metazoa</taxon>
        <taxon>Chordata</taxon>
        <taxon>Craniata</taxon>
        <taxon>Vertebrata</taxon>
        <taxon>Euteleostomi</taxon>
        <taxon>Mammalia</taxon>
        <taxon>Eutheria</taxon>
        <taxon>Laurasiatheria</taxon>
        <taxon>Artiodactyla</taxon>
        <taxon>Whippomorpha</taxon>
        <taxon>Cetacea</taxon>
        <taxon>Mysticeti</taxon>
        <taxon>Balaenopteridae</taxon>
        <taxon>Balaenoptera</taxon>
    </lineage>
</organism>